<feature type="transmembrane region" description="Helical" evidence="1">
    <location>
        <begin position="49"/>
        <end position="69"/>
    </location>
</feature>
<proteinExistence type="predicted"/>
<dbReference type="Proteomes" id="UP000005801">
    <property type="component" value="Unassembled WGS sequence"/>
</dbReference>
<comment type="caution">
    <text evidence="2">The sequence shown here is derived from an EMBL/GenBank/DDBJ whole genome shotgun (WGS) entry which is preliminary data.</text>
</comment>
<dbReference type="EMBL" id="ABCS01000005">
    <property type="protein sequence ID" value="EDM81148.1"/>
    <property type="molecule type" value="Genomic_DNA"/>
</dbReference>
<organism evidence="2 3">
    <name type="scientific">Plesiocystis pacifica SIR-1</name>
    <dbReference type="NCBI Taxonomy" id="391625"/>
    <lineage>
        <taxon>Bacteria</taxon>
        <taxon>Pseudomonadati</taxon>
        <taxon>Myxococcota</taxon>
        <taxon>Polyangia</taxon>
        <taxon>Nannocystales</taxon>
        <taxon>Nannocystaceae</taxon>
        <taxon>Plesiocystis</taxon>
    </lineage>
</organism>
<dbReference type="eggNOG" id="ENOG5032Y63">
    <property type="taxonomic scope" value="Bacteria"/>
</dbReference>
<protein>
    <submittedName>
        <fullName evidence="2">Uncharacterized protein</fullName>
    </submittedName>
</protein>
<feature type="transmembrane region" description="Helical" evidence="1">
    <location>
        <begin position="107"/>
        <end position="129"/>
    </location>
</feature>
<name>A6FYZ3_9BACT</name>
<sequence>MARVDRICLLLGLALSTLAGLWHFAIPYQYRWHDHLTHVPRPITVSVDWINFFFSLLLAGLSLLVIRHRDRLEHDQVARELLALLVLTWTARVVLTVAHPWAYDLMFAAQLSSFLIVWALLALPFLRLYRRTPTPTR</sequence>
<keyword evidence="1" id="KW-0812">Transmembrane</keyword>
<evidence type="ECO:0000313" key="2">
    <source>
        <dbReference type="EMBL" id="EDM81148.1"/>
    </source>
</evidence>
<reference evidence="2 3" key="1">
    <citation type="submission" date="2007-06" db="EMBL/GenBank/DDBJ databases">
        <authorList>
            <person name="Shimkets L."/>
            <person name="Ferriera S."/>
            <person name="Johnson J."/>
            <person name="Kravitz S."/>
            <person name="Beeson K."/>
            <person name="Sutton G."/>
            <person name="Rogers Y.-H."/>
            <person name="Friedman R."/>
            <person name="Frazier M."/>
            <person name="Venter J.C."/>
        </authorList>
    </citation>
    <scope>NUCLEOTIDE SEQUENCE [LARGE SCALE GENOMIC DNA]</scope>
    <source>
        <strain evidence="2 3">SIR-1</strain>
    </source>
</reference>
<dbReference type="AlphaFoldDB" id="A6FYZ3"/>
<keyword evidence="3" id="KW-1185">Reference proteome</keyword>
<keyword evidence="1" id="KW-1133">Transmembrane helix</keyword>
<dbReference type="RefSeq" id="WP_006969692.1">
    <property type="nucleotide sequence ID" value="NZ_ABCS01000005.1"/>
</dbReference>
<gene>
    <name evidence="2" type="ORF">PPSIR1_30070</name>
</gene>
<feature type="transmembrane region" description="Helical" evidence="1">
    <location>
        <begin position="81"/>
        <end position="101"/>
    </location>
</feature>
<evidence type="ECO:0000256" key="1">
    <source>
        <dbReference type="SAM" id="Phobius"/>
    </source>
</evidence>
<evidence type="ECO:0000313" key="3">
    <source>
        <dbReference type="Proteomes" id="UP000005801"/>
    </source>
</evidence>
<accession>A6FYZ3</accession>
<keyword evidence="1" id="KW-0472">Membrane</keyword>